<feature type="compositionally biased region" description="Basic and acidic residues" evidence="4">
    <location>
        <begin position="285"/>
        <end position="294"/>
    </location>
</feature>
<keyword evidence="1" id="KW-0479">Metal-binding</keyword>
<name>H0ESZ2_GLAL7</name>
<comment type="caution">
    <text evidence="5">The sequence shown here is derived from an EMBL/GenBank/DDBJ whole genome shotgun (WGS) entry which is preliminary data.</text>
</comment>
<evidence type="ECO:0000313" key="6">
    <source>
        <dbReference type="Proteomes" id="UP000005446"/>
    </source>
</evidence>
<feature type="compositionally biased region" description="Basic and acidic residues" evidence="4">
    <location>
        <begin position="29"/>
        <end position="46"/>
    </location>
</feature>
<dbReference type="EMBL" id="AGUE01000155">
    <property type="protein sequence ID" value="EHK98337.1"/>
    <property type="molecule type" value="Genomic_DNA"/>
</dbReference>
<accession>H0ESZ2</accession>
<dbReference type="InterPro" id="IPR051600">
    <property type="entry name" value="Beta-PGM-like"/>
</dbReference>
<sequence>MSLYGVVYYKREGYLPGASRAPNNANQIDPDKDAFSTAPHDEYAPVHNVDDHDAVHEAHDTSIPSYGGPLSNPHFGDNSSSPYGGGVGYVPPTVHDDNTSYLGYSGESTAPAYSSQPPSVVGYSGQSGSITTLLFDCDNTLVLSEEKAFEACAELANEILESKGKPERYTGAQLMADFVGQNFRGMITNLKNIYKYEMDDATLDSYVQRELTAVIRSLKGNPDESGKPTKEIVQPCEGVDAELKKLADAKKPDGSSKYLMSVVSSSAYPRVYVSVDLTNQLQYFEDPKPKDAPKADPNSLPKEESRVRVFSAATSMRKPLSKPDPAVYIHAMQRLGFITAKKSDIGLVEPGSEEQYDQEWAKYSLDPKECVAVEDSKSGATAAVAAGIPTIGYTGSYPEEEVEEKTKILLDAGVAVMMKHWSEFEKCLAEVEAGAQNTKPAKK</sequence>
<dbReference type="AlphaFoldDB" id="H0ESZ2"/>
<dbReference type="InParanoid" id="H0ESZ2"/>
<organism evidence="5 6">
    <name type="scientific">Glarea lozoyensis (strain ATCC 74030 / MF5533)</name>
    <dbReference type="NCBI Taxonomy" id="1104152"/>
    <lineage>
        <taxon>Eukaryota</taxon>
        <taxon>Fungi</taxon>
        <taxon>Dikarya</taxon>
        <taxon>Ascomycota</taxon>
        <taxon>Pezizomycotina</taxon>
        <taxon>Leotiomycetes</taxon>
        <taxon>Helotiales</taxon>
        <taxon>Helotiaceae</taxon>
        <taxon>Glarea</taxon>
    </lineage>
</organism>
<dbReference type="GO" id="GO:0003824">
    <property type="term" value="F:catalytic activity"/>
    <property type="evidence" value="ECO:0007669"/>
    <property type="project" value="UniProtKB-ARBA"/>
</dbReference>
<dbReference type="Proteomes" id="UP000005446">
    <property type="component" value="Unassembled WGS sequence"/>
</dbReference>
<evidence type="ECO:0008006" key="7">
    <source>
        <dbReference type="Google" id="ProtNLM"/>
    </source>
</evidence>
<evidence type="ECO:0000256" key="2">
    <source>
        <dbReference type="ARBA" id="ARBA00022842"/>
    </source>
</evidence>
<dbReference type="OrthoDB" id="2107174at2759"/>
<proteinExistence type="predicted"/>
<feature type="region of interest" description="Disordered" evidence="4">
    <location>
        <begin position="15"/>
        <end position="46"/>
    </location>
</feature>
<evidence type="ECO:0000256" key="3">
    <source>
        <dbReference type="ARBA" id="ARBA00023277"/>
    </source>
</evidence>
<dbReference type="SUPFAM" id="SSF56784">
    <property type="entry name" value="HAD-like"/>
    <property type="match status" value="1"/>
</dbReference>
<dbReference type="HOGENOM" id="CLU_045011_14_0_1"/>
<dbReference type="Gene3D" id="3.40.50.1000">
    <property type="entry name" value="HAD superfamily/HAD-like"/>
    <property type="match status" value="1"/>
</dbReference>
<evidence type="ECO:0000256" key="1">
    <source>
        <dbReference type="ARBA" id="ARBA00022723"/>
    </source>
</evidence>
<dbReference type="InterPro" id="IPR036412">
    <property type="entry name" value="HAD-like_sf"/>
</dbReference>
<gene>
    <name evidence="5" type="ORF">M7I_5809</name>
</gene>
<keyword evidence="3" id="KW-0119">Carbohydrate metabolism</keyword>
<dbReference type="SFLD" id="SFLDS00003">
    <property type="entry name" value="Haloacid_Dehalogenase"/>
    <property type="match status" value="1"/>
</dbReference>
<dbReference type="SFLD" id="SFLDG01129">
    <property type="entry name" value="C1.5:_HAD__Beta-PGM__Phosphata"/>
    <property type="match status" value="1"/>
</dbReference>
<dbReference type="PANTHER" id="PTHR46193:SF18">
    <property type="entry name" value="HEXITOL PHOSPHATASE B"/>
    <property type="match status" value="1"/>
</dbReference>
<dbReference type="InterPro" id="IPR023214">
    <property type="entry name" value="HAD_sf"/>
</dbReference>
<dbReference type="PANTHER" id="PTHR46193">
    <property type="entry name" value="6-PHOSPHOGLUCONATE PHOSPHATASE"/>
    <property type="match status" value="1"/>
</dbReference>
<reference evidence="5 6" key="1">
    <citation type="journal article" date="2012" name="Eukaryot. Cell">
        <title>Genome sequence of the fungus Glarea lozoyensis: the first genome sequence of a species from the Helotiaceae family.</title>
        <authorList>
            <person name="Youssar L."/>
            <person name="Gruening B.A."/>
            <person name="Erxleben A."/>
            <person name="Guenther S."/>
            <person name="Huettel W."/>
        </authorList>
    </citation>
    <scope>NUCLEOTIDE SEQUENCE [LARGE SCALE GENOMIC DNA]</scope>
    <source>
        <strain evidence="6">ATCC 74030 / MF5533</strain>
    </source>
</reference>
<keyword evidence="2" id="KW-0460">Magnesium</keyword>
<keyword evidence="6" id="KW-1185">Reference proteome</keyword>
<feature type="region of interest" description="Disordered" evidence="4">
    <location>
        <begin position="284"/>
        <end position="305"/>
    </location>
</feature>
<evidence type="ECO:0000256" key="4">
    <source>
        <dbReference type="SAM" id="MobiDB-lite"/>
    </source>
</evidence>
<protein>
    <recommendedName>
        <fullName evidence="7">HAD-like protein</fullName>
    </recommendedName>
</protein>
<dbReference type="GO" id="GO:0046872">
    <property type="term" value="F:metal ion binding"/>
    <property type="evidence" value="ECO:0007669"/>
    <property type="project" value="UniProtKB-KW"/>
</dbReference>
<evidence type="ECO:0000313" key="5">
    <source>
        <dbReference type="EMBL" id="EHK98337.1"/>
    </source>
</evidence>